<dbReference type="AlphaFoldDB" id="A7NS52"/>
<dbReference type="CDD" id="cd04301">
    <property type="entry name" value="NAT_SF"/>
    <property type="match status" value="1"/>
</dbReference>
<evidence type="ECO:0000313" key="4">
    <source>
        <dbReference type="EMBL" id="ABU60398.1"/>
    </source>
</evidence>
<accession>A7NS52</accession>
<dbReference type="RefSeq" id="WP_012122819.1">
    <property type="nucleotide sequence ID" value="NC_009767.1"/>
</dbReference>
<evidence type="ECO:0000256" key="1">
    <source>
        <dbReference type="ARBA" id="ARBA00022679"/>
    </source>
</evidence>
<gene>
    <name evidence="4" type="ordered locus">Rcas_4374</name>
</gene>
<proteinExistence type="predicted"/>
<dbReference type="Gene3D" id="3.40.630.30">
    <property type="match status" value="1"/>
</dbReference>
<dbReference type="HOGENOM" id="CLU_1244552_0_0_0"/>
<keyword evidence="1 4" id="KW-0808">Transferase</keyword>
<dbReference type="SUPFAM" id="SSF55729">
    <property type="entry name" value="Acyl-CoA N-acyltransferases (Nat)"/>
    <property type="match status" value="1"/>
</dbReference>
<dbReference type="EMBL" id="CP000804">
    <property type="protein sequence ID" value="ABU60398.1"/>
    <property type="molecule type" value="Genomic_DNA"/>
</dbReference>
<dbReference type="PANTHER" id="PTHR43877">
    <property type="entry name" value="AMINOALKYLPHOSPHONATE N-ACETYLTRANSFERASE-RELATED-RELATED"/>
    <property type="match status" value="1"/>
</dbReference>
<dbReference type="PROSITE" id="PS51186">
    <property type="entry name" value="GNAT"/>
    <property type="match status" value="1"/>
</dbReference>
<evidence type="ECO:0000259" key="3">
    <source>
        <dbReference type="PROSITE" id="PS51186"/>
    </source>
</evidence>
<organism evidence="4 5">
    <name type="scientific">Roseiflexus castenholzii (strain DSM 13941 / HLO8)</name>
    <dbReference type="NCBI Taxonomy" id="383372"/>
    <lineage>
        <taxon>Bacteria</taxon>
        <taxon>Bacillati</taxon>
        <taxon>Chloroflexota</taxon>
        <taxon>Chloroflexia</taxon>
        <taxon>Chloroflexales</taxon>
        <taxon>Roseiflexineae</taxon>
        <taxon>Roseiflexaceae</taxon>
        <taxon>Roseiflexus</taxon>
    </lineage>
</organism>
<evidence type="ECO:0000313" key="5">
    <source>
        <dbReference type="Proteomes" id="UP000000263"/>
    </source>
</evidence>
<sequence length="222" mass="24309">MARVRGRGGRGAGLRPAPLMARVRGRGTGLRPAPLMARVRGRRGRGGRGAGLRPAPPGIRPFTACDLEALLPLVEALHAGDGDPFDPQRTCAALRMLLDYPEYGAVHVAAINDDIVGYIVGSLGLSIEAGGRFLLIDELYVTPAWRGRGLARALLASLLPYAHAHGCRVVELEVGWENDRARTWYERLGFERHRRFFCSTTLETLSRRLATRVGDHSLPQQM</sequence>
<keyword evidence="2" id="KW-0012">Acyltransferase</keyword>
<dbReference type="InterPro" id="IPR050832">
    <property type="entry name" value="Bact_Acetyltransf"/>
</dbReference>
<dbReference type="KEGG" id="rca:Rcas_4374"/>
<dbReference type="Proteomes" id="UP000000263">
    <property type="component" value="Chromosome"/>
</dbReference>
<dbReference type="InterPro" id="IPR000182">
    <property type="entry name" value="GNAT_dom"/>
</dbReference>
<reference evidence="4 5" key="1">
    <citation type="submission" date="2007-08" db="EMBL/GenBank/DDBJ databases">
        <title>Complete sequence of Roseiflexus castenholzii DSM 13941.</title>
        <authorList>
            <consortium name="US DOE Joint Genome Institute"/>
            <person name="Copeland A."/>
            <person name="Lucas S."/>
            <person name="Lapidus A."/>
            <person name="Barry K."/>
            <person name="Glavina del Rio T."/>
            <person name="Dalin E."/>
            <person name="Tice H."/>
            <person name="Pitluck S."/>
            <person name="Thompson L.S."/>
            <person name="Brettin T."/>
            <person name="Bruce D."/>
            <person name="Detter J.C."/>
            <person name="Han C."/>
            <person name="Tapia R."/>
            <person name="Schmutz J."/>
            <person name="Larimer F."/>
            <person name="Land M."/>
            <person name="Hauser L."/>
            <person name="Kyrpides N."/>
            <person name="Mikhailova N."/>
            <person name="Bryant D.A."/>
            <person name="Hanada S."/>
            <person name="Tsukatani Y."/>
            <person name="Richardson P."/>
        </authorList>
    </citation>
    <scope>NUCLEOTIDE SEQUENCE [LARGE SCALE GENOMIC DNA]</scope>
    <source>
        <strain evidence="5">DSM 13941 / HLO8</strain>
    </source>
</reference>
<dbReference type="Pfam" id="PF00583">
    <property type="entry name" value="Acetyltransf_1"/>
    <property type="match status" value="1"/>
</dbReference>
<feature type="domain" description="N-acetyltransferase" evidence="3">
    <location>
        <begin position="57"/>
        <end position="211"/>
    </location>
</feature>
<keyword evidence="5" id="KW-1185">Reference proteome</keyword>
<dbReference type="InterPro" id="IPR016181">
    <property type="entry name" value="Acyl_CoA_acyltransferase"/>
</dbReference>
<protein>
    <submittedName>
        <fullName evidence="4">GCN5-related N-acetyltransferase</fullName>
    </submittedName>
</protein>
<evidence type="ECO:0000256" key="2">
    <source>
        <dbReference type="ARBA" id="ARBA00023315"/>
    </source>
</evidence>
<dbReference type="GO" id="GO:0016747">
    <property type="term" value="F:acyltransferase activity, transferring groups other than amino-acyl groups"/>
    <property type="evidence" value="ECO:0007669"/>
    <property type="project" value="InterPro"/>
</dbReference>
<dbReference type="eggNOG" id="COG0456">
    <property type="taxonomic scope" value="Bacteria"/>
</dbReference>
<name>A7NS52_ROSCS</name>
<dbReference type="STRING" id="383372.Rcas_4374"/>